<keyword evidence="3" id="KW-1185">Reference proteome</keyword>
<protein>
    <submittedName>
        <fullName evidence="2">Uncharacterized protein</fullName>
    </submittedName>
</protein>
<evidence type="ECO:0000256" key="1">
    <source>
        <dbReference type="SAM" id="Phobius"/>
    </source>
</evidence>
<keyword evidence="1" id="KW-0812">Transmembrane</keyword>
<reference evidence="2 3" key="1">
    <citation type="journal article" date="2021" name="Elife">
        <title>Chloroplast acquisition without the gene transfer in kleptoplastic sea slugs, Plakobranchus ocellatus.</title>
        <authorList>
            <person name="Maeda T."/>
            <person name="Takahashi S."/>
            <person name="Yoshida T."/>
            <person name="Shimamura S."/>
            <person name="Takaki Y."/>
            <person name="Nagai Y."/>
            <person name="Toyoda A."/>
            <person name="Suzuki Y."/>
            <person name="Arimoto A."/>
            <person name="Ishii H."/>
            <person name="Satoh N."/>
            <person name="Nishiyama T."/>
            <person name="Hasebe M."/>
            <person name="Maruyama T."/>
            <person name="Minagawa J."/>
            <person name="Obokata J."/>
            <person name="Shigenobu S."/>
        </authorList>
    </citation>
    <scope>NUCLEOTIDE SEQUENCE [LARGE SCALE GENOMIC DNA]</scope>
</reference>
<keyword evidence="1" id="KW-0472">Membrane</keyword>
<feature type="transmembrane region" description="Helical" evidence="1">
    <location>
        <begin position="51"/>
        <end position="73"/>
    </location>
</feature>
<dbReference type="AlphaFoldDB" id="A0AAV3YSA2"/>
<comment type="caution">
    <text evidence="2">The sequence shown here is derived from an EMBL/GenBank/DDBJ whole genome shotgun (WGS) entry which is preliminary data.</text>
</comment>
<accession>A0AAV3YSA2</accession>
<sequence>MLSILLQTFNFSRLLSNLQFNKNAHLAGKYAKASYKSSPAYTTDFLIGKHWFLSLGAFGILRTLVVLMALLLLSVQTTVSSFYNFRRGFNQFQCSISSKLDLRIVANFFKIQHCKFADSSDPEISDVNLLLHLTGGERIVNSKVISHPRARTTNAVSVIKFMSRHIDIYHMNWDKYFESYAKRS</sequence>
<name>A0AAV3YSA2_9GAST</name>
<gene>
    <name evidence="2" type="ORF">PoB_001215500</name>
</gene>
<organism evidence="2 3">
    <name type="scientific">Plakobranchus ocellatus</name>
    <dbReference type="NCBI Taxonomy" id="259542"/>
    <lineage>
        <taxon>Eukaryota</taxon>
        <taxon>Metazoa</taxon>
        <taxon>Spiralia</taxon>
        <taxon>Lophotrochozoa</taxon>
        <taxon>Mollusca</taxon>
        <taxon>Gastropoda</taxon>
        <taxon>Heterobranchia</taxon>
        <taxon>Euthyneura</taxon>
        <taxon>Panpulmonata</taxon>
        <taxon>Sacoglossa</taxon>
        <taxon>Placobranchoidea</taxon>
        <taxon>Plakobranchidae</taxon>
        <taxon>Plakobranchus</taxon>
    </lineage>
</organism>
<evidence type="ECO:0000313" key="2">
    <source>
        <dbReference type="EMBL" id="GFN85649.1"/>
    </source>
</evidence>
<keyword evidence="1" id="KW-1133">Transmembrane helix</keyword>
<evidence type="ECO:0000313" key="3">
    <source>
        <dbReference type="Proteomes" id="UP000735302"/>
    </source>
</evidence>
<dbReference type="Proteomes" id="UP000735302">
    <property type="component" value="Unassembled WGS sequence"/>
</dbReference>
<dbReference type="EMBL" id="BLXT01001440">
    <property type="protein sequence ID" value="GFN85649.1"/>
    <property type="molecule type" value="Genomic_DNA"/>
</dbReference>
<proteinExistence type="predicted"/>